<protein>
    <submittedName>
        <fullName evidence="1">Dihydroxyacetone kinase family protein</fullName>
    </submittedName>
</protein>
<keyword evidence="1" id="KW-0418">Kinase</keyword>
<accession>A0ACD4ZZK2</accession>
<evidence type="ECO:0000313" key="1">
    <source>
        <dbReference type="EMBL" id="WSC02602.1"/>
    </source>
</evidence>
<name>A0ACD4ZZK2_9ACTN</name>
<gene>
    <name evidence="1" type="ORF">OG835_40170</name>
</gene>
<sequence length="575" mass="57851">MTRLFNAPAAFADEALEGFVAAHRRWVRPVSGGVVRSAPAPRGQVAVVIGGGSGHYPAFSGLVGPGLAHGAAVGNVFASPSARQIRTVAEQAHAGGGVLLMFGNYAGDVLHFGQAAEQLNAAGIETRCVSVTDDISSADRADQDKRRGIAGDLPVFKAAAAAAEQGRDLDGVEAAARHANARTRSFGIAFSGCTLPGADHPLFTVDEGRMAVGLGIHGEPGIGEREVPSADGAAELLVSALLAELPEGVTDPRGERAAVILNGLGTVKYEELFVVYRRVAQLLAEAGIEVVDPEVGELVTSFDMAGVSLTLCWLDEELEPLWTAGADTPAYRKGEVTAPAAGSAQEIRTDAPDATVPAATEASRTAAATAVAALRAVKDTVDTHAEELGRIDAVAGDGDHGIGMRRGSEAAHAAAVRAAEAGAGAGTAVGAAADAWADRAGGTSGALWGVLLHAVGAALGDTEAPTAGTVADGVSEASAAVRRLGGAEVGDKTMVDVLVPFADTLAGAVADGAPLTAAWDRAATAAEDAAKSTAGLVPRIGRARPHAERSLGTPDAGAHSLALIVRAVHGVLATH</sequence>
<organism evidence="1 2">
    <name type="scientific">Streptomyces scopuliridis</name>
    <dbReference type="NCBI Taxonomy" id="452529"/>
    <lineage>
        <taxon>Bacteria</taxon>
        <taxon>Bacillati</taxon>
        <taxon>Actinomycetota</taxon>
        <taxon>Actinomycetes</taxon>
        <taxon>Kitasatosporales</taxon>
        <taxon>Streptomycetaceae</taxon>
        <taxon>Streptomyces</taxon>
    </lineage>
</organism>
<reference evidence="1" key="1">
    <citation type="submission" date="2022-10" db="EMBL/GenBank/DDBJ databases">
        <title>The complete genomes of actinobacterial strains from the NBC collection.</title>
        <authorList>
            <person name="Joergensen T.S."/>
            <person name="Alvarez Arevalo M."/>
            <person name="Sterndorff E.B."/>
            <person name="Faurdal D."/>
            <person name="Vuksanovic O."/>
            <person name="Mourched A.-S."/>
            <person name="Charusanti P."/>
            <person name="Shaw S."/>
            <person name="Blin K."/>
            <person name="Weber T."/>
        </authorList>
    </citation>
    <scope>NUCLEOTIDE SEQUENCE</scope>
    <source>
        <strain evidence="1">NBC 01771</strain>
    </source>
</reference>
<keyword evidence="2" id="KW-1185">Reference proteome</keyword>
<evidence type="ECO:0000313" key="2">
    <source>
        <dbReference type="Proteomes" id="UP001348369"/>
    </source>
</evidence>
<dbReference type="EMBL" id="CP109109">
    <property type="protein sequence ID" value="WSC02602.1"/>
    <property type="molecule type" value="Genomic_DNA"/>
</dbReference>
<keyword evidence="1" id="KW-0808">Transferase</keyword>
<dbReference type="Proteomes" id="UP001348369">
    <property type="component" value="Chromosome"/>
</dbReference>
<proteinExistence type="predicted"/>